<keyword evidence="1" id="KW-1133">Transmembrane helix</keyword>
<name>Q8TP35_METAC</name>
<dbReference type="OrthoDB" id="125457at2157"/>
<feature type="transmembrane region" description="Helical" evidence="1">
    <location>
        <begin position="69"/>
        <end position="88"/>
    </location>
</feature>
<keyword evidence="1" id="KW-0812">Transmembrane</keyword>
<dbReference type="EMBL" id="AE010299">
    <property type="protein sequence ID" value="AAM05489.1"/>
    <property type="molecule type" value="Genomic_DNA"/>
</dbReference>
<organism evidence="2 3">
    <name type="scientific">Methanosarcina acetivorans (strain ATCC 35395 / DSM 2834 / JCM 12185 / C2A)</name>
    <dbReference type="NCBI Taxonomy" id="188937"/>
    <lineage>
        <taxon>Archaea</taxon>
        <taxon>Methanobacteriati</taxon>
        <taxon>Methanobacteriota</taxon>
        <taxon>Stenosarchaea group</taxon>
        <taxon>Methanomicrobia</taxon>
        <taxon>Methanosarcinales</taxon>
        <taxon>Methanosarcinaceae</taxon>
        <taxon>Methanosarcina</taxon>
    </lineage>
</organism>
<protein>
    <recommendedName>
        <fullName evidence="4">DUF4386 domain-containing protein</fullName>
    </recommendedName>
</protein>
<evidence type="ECO:0000313" key="3">
    <source>
        <dbReference type="Proteomes" id="UP000002487"/>
    </source>
</evidence>
<dbReference type="RefSeq" id="WP_011022078.1">
    <property type="nucleotide sequence ID" value="NC_003552.1"/>
</dbReference>
<feature type="transmembrane region" description="Helical" evidence="1">
    <location>
        <begin position="37"/>
        <end position="57"/>
    </location>
</feature>
<reference evidence="2 3" key="1">
    <citation type="journal article" date="2002" name="Genome Res.">
        <title>The genome of Methanosarcina acetivorans reveals extensive metabolic and physiological diversity.</title>
        <authorList>
            <person name="Galagan J.E."/>
            <person name="Nusbaum C."/>
            <person name="Roy A."/>
            <person name="Endrizzi M.G."/>
            <person name="Macdonald P."/>
            <person name="FitzHugh W."/>
            <person name="Calvo S."/>
            <person name="Engels R."/>
            <person name="Smirnov S."/>
            <person name="Atnoor D."/>
            <person name="Brown A."/>
            <person name="Allen N."/>
            <person name="Naylor J."/>
            <person name="Stange-Thomann N."/>
            <person name="DeArellano K."/>
            <person name="Johnson R."/>
            <person name="Linton L."/>
            <person name="McEwan P."/>
            <person name="McKernan K."/>
            <person name="Talamas J."/>
            <person name="Tirrell A."/>
            <person name="Ye W."/>
            <person name="Zimmer A."/>
            <person name="Barber R.D."/>
            <person name="Cann I."/>
            <person name="Graham D.E."/>
            <person name="Grahame D.A."/>
            <person name="Guss A."/>
            <person name="Hedderich R."/>
            <person name="Ingram-Smith C."/>
            <person name="Kuettner C.H."/>
            <person name="Krzycki J.A."/>
            <person name="Leigh J.A."/>
            <person name="Li W."/>
            <person name="Liu J."/>
            <person name="Mukhopadhyay B."/>
            <person name="Reeve J.N."/>
            <person name="Smith K."/>
            <person name="Springer T.A."/>
            <person name="Umayam L.A."/>
            <person name="White O."/>
            <person name="White R.H."/>
            <person name="de Macario E.C."/>
            <person name="Ferry J.G."/>
            <person name="Jarrell K.F."/>
            <person name="Jing H."/>
            <person name="Macario A.J.L."/>
            <person name="Paulsen I."/>
            <person name="Pritchett M."/>
            <person name="Sowers K.R."/>
            <person name="Swanson R.V."/>
            <person name="Zinder S.H."/>
            <person name="Lander E."/>
            <person name="Metcalf W.W."/>
            <person name="Birren B."/>
        </authorList>
    </citation>
    <scope>NUCLEOTIDE SEQUENCE [LARGE SCALE GENOMIC DNA]</scope>
    <source>
        <strain evidence="3">ATCC 35395 / DSM 2834 / JCM 12185 / C2A</strain>
    </source>
</reference>
<dbReference type="InterPro" id="IPR025495">
    <property type="entry name" value="DUF4386"/>
</dbReference>
<dbReference type="KEGG" id="mac:MA_2089"/>
<dbReference type="STRING" id="188937.MA_2089"/>
<dbReference type="HOGENOM" id="CLU_1551811_0_0_2"/>
<gene>
    <name evidence="2" type="ordered locus">MA_2089</name>
</gene>
<dbReference type="Proteomes" id="UP000002487">
    <property type="component" value="Chromosome"/>
</dbReference>
<dbReference type="GeneID" id="1473978"/>
<feature type="transmembrane region" description="Helical" evidence="1">
    <location>
        <begin position="123"/>
        <end position="144"/>
    </location>
</feature>
<evidence type="ECO:0008006" key="4">
    <source>
        <dbReference type="Google" id="ProtNLM"/>
    </source>
</evidence>
<dbReference type="EnsemblBacteria" id="AAM05489">
    <property type="protein sequence ID" value="AAM05489"/>
    <property type="gene ID" value="MA_2089"/>
</dbReference>
<proteinExistence type="predicted"/>
<dbReference type="Pfam" id="PF14329">
    <property type="entry name" value="DUF4386"/>
    <property type="match status" value="1"/>
</dbReference>
<accession>Q8TP35</accession>
<dbReference type="AlphaFoldDB" id="Q8TP35"/>
<sequence>MKTITKLRILYPIWTVISIFSLLYAPTLTNESTFFKLGQLGQIIVQLFQIAVALLLYEFFEKTDKVQASMIVIFGLLGVPLALMGILIPEASHLAEVFWGLWLIPIGTLVIRSRMFPKWVGYFLYLGSLGYLGGTISFFLIGFVPAYVEAFTMGELIWVLWITIIGAKEIQK</sequence>
<evidence type="ECO:0000256" key="1">
    <source>
        <dbReference type="SAM" id="Phobius"/>
    </source>
</evidence>
<dbReference type="InParanoid" id="Q8TP35"/>
<keyword evidence="1" id="KW-0472">Membrane</keyword>
<evidence type="ECO:0000313" key="2">
    <source>
        <dbReference type="EMBL" id="AAM05489.1"/>
    </source>
</evidence>
<keyword evidence="3" id="KW-1185">Reference proteome</keyword>
<feature type="transmembrane region" description="Helical" evidence="1">
    <location>
        <begin position="150"/>
        <end position="167"/>
    </location>
</feature>
<feature type="transmembrane region" description="Helical" evidence="1">
    <location>
        <begin position="94"/>
        <end position="111"/>
    </location>
</feature>
<feature type="transmembrane region" description="Helical" evidence="1">
    <location>
        <begin position="7"/>
        <end position="25"/>
    </location>
</feature>